<evidence type="ECO:0000313" key="2">
    <source>
        <dbReference type="Proteomes" id="UP000663874"/>
    </source>
</evidence>
<protein>
    <submittedName>
        <fullName evidence="1">Uncharacterized protein</fullName>
    </submittedName>
</protein>
<proteinExistence type="predicted"/>
<sequence>MELTMDVLRIHQESTMRIMITVNGHILLWHPYVPLKLKSSTSYPLILNRFRCPKGWKRLGGSCYYLSNLTSISSAANHTCNYLHSNLS</sequence>
<dbReference type="SUPFAM" id="SSF56436">
    <property type="entry name" value="C-type lectin-like"/>
    <property type="match status" value="1"/>
</dbReference>
<dbReference type="InterPro" id="IPR016186">
    <property type="entry name" value="C-type_lectin-like/link_sf"/>
</dbReference>
<reference evidence="1" key="1">
    <citation type="submission" date="2021-02" db="EMBL/GenBank/DDBJ databases">
        <authorList>
            <person name="Nowell W R."/>
        </authorList>
    </citation>
    <scope>NUCLEOTIDE SEQUENCE</scope>
</reference>
<dbReference type="Proteomes" id="UP000663874">
    <property type="component" value="Unassembled WGS sequence"/>
</dbReference>
<accession>A0A819QVV3</accession>
<comment type="caution">
    <text evidence="1">The sequence shown here is derived from an EMBL/GenBank/DDBJ whole genome shotgun (WGS) entry which is preliminary data.</text>
</comment>
<evidence type="ECO:0000313" key="1">
    <source>
        <dbReference type="EMBL" id="CAF4035821.1"/>
    </source>
</evidence>
<dbReference type="InterPro" id="IPR016187">
    <property type="entry name" value="CTDL_fold"/>
</dbReference>
<feature type="non-terminal residue" evidence="1">
    <location>
        <position position="1"/>
    </location>
</feature>
<dbReference type="EMBL" id="CAJOBE010007428">
    <property type="protein sequence ID" value="CAF4035821.1"/>
    <property type="molecule type" value="Genomic_DNA"/>
</dbReference>
<dbReference type="Gene3D" id="3.10.100.10">
    <property type="entry name" value="Mannose-Binding Protein A, subunit A"/>
    <property type="match status" value="1"/>
</dbReference>
<gene>
    <name evidence="1" type="ORF">FNK824_LOCUS27900</name>
</gene>
<dbReference type="AlphaFoldDB" id="A0A819QVV3"/>
<organism evidence="1 2">
    <name type="scientific">Rotaria sordida</name>
    <dbReference type="NCBI Taxonomy" id="392033"/>
    <lineage>
        <taxon>Eukaryota</taxon>
        <taxon>Metazoa</taxon>
        <taxon>Spiralia</taxon>
        <taxon>Gnathifera</taxon>
        <taxon>Rotifera</taxon>
        <taxon>Eurotatoria</taxon>
        <taxon>Bdelloidea</taxon>
        <taxon>Philodinida</taxon>
        <taxon>Philodinidae</taxon>
        <taxon>Rotaria</taxon>
    </lineage>
</organism>
<name>A0A819QVV3_9BILA</name>